<sequence>MNIATFHLSGSTSVLTSVWASRRKFFHSKSRCERNVALLPVDVTFGLLGASRLLIDIYRKTSSSPISP</sequence>
<evidence type="ECO:0000313" key="2">
    <source>
        <dbReference type="Proteomes" id="UP000010445"/>
    </source>
</evidence>
<dbReference type="EMBL" id="AMEM01000040">
    <property type="protein sequence ID" value="EKX88153.1"/>
    <property type="molecule type" value="Genomic_DNA"/>
</dbReference>
<dbReference type="HOGENOM" id="CLU_2786805_0_0_11"/>
<evidence type="ECO:0000313" key="1">
    <source>
        <dbReference type="EMBL" id="EKX88153.1"/>
    </source>
</evidence>
<accession>L1MA82</accession>
<comment type="caution">
    <text evidence="1">The sequence shown here is derived from an EMBL/GenBank/DDBJ whole genome shotgun (WGS) entry which is preliminary data.</text>
</comment>
<gene>
    <name evidence="1" type="ORF">HMPREF9997_02517</name>
</gene>
<proteinExistence type="predicted"/>
<organism evidence="1 2">
    <name type="scientific">Corynebacterium durum F0235</name>
    <dbReference type="NCBI Taxonomy" id="1035195"/>
    <lineage>
        <taxon>Bacteria</taxon>
        <taxon>Bacillati</taxon>
        <taxon>Actinomycetota</taxon>
        <taxon>Actinomycetes</taxon>
        <taxon>Mycobacteriales</taxon>
        <taxon>Corynebacteriaceae</taxon>
        <taxon>Corynebacterium</taxon>
    </lineage>
</organism>
<dbReference type="Proteomes" id="UP000010445">
    <property type="component" value="Unassembled WGS sequence"/>
</dbReference>
<keyword evidence="2" id="KW-1185">Reference proteome</keyword>
<reference evidence="1 2" key="1">
    <citation type="submission" date="2012-05" db="EMBL/GenBank/DDBJ databases">
        <authorList>
            <person name="Weinstock G."/>
            <person name="Sodergren E."/>
            <person name="Lobos E.A."/>
            <person name="Fulton L."/>
            <person name="Fulton R."/>
            <person name="Courtney L."/>
            <person name="Fronick C."/>
            <person name="O'Laughlin M."/>
            <person name="Godfrey J."/>
            <person name="Wilson R.M."/>
            <person name="Miner T."/>
            <person name="Farmer C."/>
            <person name="Delehaunty K."/>
            <person name="Cordes M."/>
            <person name="Minx P."/>
            <person name="Tomlinson C."/>
            <person name="Chen J."/>
            <person name="Wollam A."/>
            <person name="Pepin K.H."/>
            <person name="Bhonagiri V."/>
            <person name="Zhang X."/>
            <person name="Suruliraj S."/>
            <person name="Warren W."/>
            <person name="Mitreva M."/>
            <person name="Mardis E.R."/>
            <person name="Wilson R.K."/>
        </authorList>
    </citation>
    <scope>NUCLEOTIDE SEQUENCE [LARGE SCALE GENOMIC DNA]</scope>
    <source>
        <strain evidence="1 2">F0235</strain>
    </source>
</reference>
<protein>
    <submittedName>
        <fullName evidence="1">Uncharacterized protein</fullName>
    </submittedName>
</protein>
<dbReference type="AlphaFoldDB" id="L1MA82"/>
<name>L1MA82_9CORY</name>